<feature type="region of interest" description="Disordered" evidence="1">
    <location>
        <begin position="1"/>
        <end position="47"/>
    </location>
</feature>
<dbReference type="AlphaFoldDB" id="A0A1B7L7X6"/>
<keyword evidence="3" id="KW-1185">Reference proteome</keyword>
<protein>
    <submittedName>
        <fullName evidence="2">Uncharacterized protein</fullName>
    </submittedName>
</protein>
<dbReference type="Proteomes" id="UP000078225">
    <property type="component" value="Unassembled WGS sequence"/>
</dbReference>
<evidence type="ECO:0000313" key="3">
    <source>
        <dbReference type="Proteomes" id="UP000078225"/>
    </source>
</evidence>
<reference evidence="3" key="1">
    <citation type="submission" date="2016-05" db="EMBL/GenBank/DDBJ databases">
        <authorList>
            <person name="Behera P."/>
            <person name="Vaishampayan P."/>
            <person name="Singh N."/>
            <person name="Raina V."/>
            <person name="Suar M."/>
            <person name="Pattnaik A."/>
            <person name="Rastogi G."/>
        </authorList>
    </citation>
    <scope>NUCLEOTIDE SEQUENCE [LARGE SCALE GENOMIC DNA]</scope>
    <source>
        <strain evidence="3">MP23</strain>
    </source>
</reference>
<dbReference type="RefSeq" id="WP_064594028.1">
    <property type="nucleotide sequence ID" value="NZ_LYRP01000001.1"/>
</dbReference>
<sequence>METNNSDTNKNRETVSYAKNSEDPSNTTHTKKTRKSRNARYKSKTESIHEKSGFTTLKLRVGQDVMQKLEEIYRDHRGYELNETRKDLDALSKVVSYCVSKFYKEMYLQKKKGALPDILPAKTPRAQELYDLYQAVTHRALSGMPHQMIAIEMEHDRYQSPANIIASRRGSRKTPLPWNVSQVDDLLSIQWVNDEIKKLNEKEIHHPPIQPAAVDNLSDSEK</sequence>
<dbReference type="OrthoDB" id="6627559at2"/>
<organism evidence="2 3">
    <name type="scientific">Mangrovibacter phragmitis</name>
    <dbReference type="NCBI Taxonomy" id="1691903"/>
    <lineage>
        <taxon>Bacteria</taxon>
        <taxon>Pseudomonadati</taxon>
        <taxon>Pseudomonadota</taxon>
        <taxon>Gammaproteobacteria</taxon>
        <taxon>Enterobacterales</taxon>
        <taxon>Enterobacteriaceae</taxon>
        <taxon>Mangrovibacter</taxon>
    </lineage>
</organism>
<dbReference type="EMBL" id="LYRP01000001">
    <property type="protein sequence ID" value="OAT78472.1"/>
    <property type="molecule type" value="Genomic_DNA"/>
</dbReference>
<comment type="caution">
    <text evidence="2">The sequence shown here is derived from an EMBL/GenBank/DDBJ whole genome shotgun (WGS) entry which is preliminary data.</text>
</comment>
<evidence type="ECO:0000313" key="2">
    <source>
        <dbReference type="EMBL" id="OAT78472.1"/>
    </source>
</evidence>
<dbReference type="STRING" id="1691903.A9B99_01700"/>
<feature type="region of interest" description="Disordered" evidence="1">
    <location>
        <begin position="202"/>
        <end position="222"/>
    </location>
</feature>
<accession>A0A1B7L7X6</accession>
<gene>
    <name evidence="2" type="ORF">A9B99_01700</name>
</gene>
<feature type="compositionally biased region" description="Polar residues" evidence="1">
    <location>
        <begin position="17"/>
        <end position="28"/>
    </location>
</feature>
<proteinExistence type="predicted"/>
<evidence type="ECO:0000256" key="1">
    <source>
        <dbReference type="SAM" id="MobiDB-lite"/>
    </source>
</evidence>
<name>A0A1B7L7X6_9ENTR</name>
<feature type="compositionally biased region" description="Basic residues" evidence="1">
    <location>
        <begin position="29"/>
        <end position="42"/>
    </location>
</feature>